<evidence type="ECO:0000259" key="6">
    <source>
        <dbReference type="PROSITE" id="PS51387"/>
    </source>
</evidence>
<dbReference type="InterPro" id="IPR006094">
    <property type="entry name" value="Oxid_FAD_bind_N"/>
</dbReference>
<dbReference type="RefSeq" id="WP_110127511.1">
    <property type="nucleotide sequence ID" value="NZ_QHLY01000012.1"/>
</dbReference>
<dbReference type="Proteomes" id="UP000246722">
    <property type="component" value="Unassembled WGS sequence"/>
</dbReference>
<evidence type="ECO:0000256" key="4">
    <source>
        <dbReference type="ARBA" id="ARBA00022827"/>
    </source>
</evidence>
<comment type="caution">
    <text evidence="7">The sequence shown here is derived from an EMBL/GenBank/DDBJ whole genome shotgun (WGS) entry which is preliminary data.</text>
</comment>
<gene>
    <name evidence="7" type="ORF">CTB96_14240</name>
</gene>
<dbReference type="OrthoDB" id="9811557at2"/>
<protein>
    <submittedName>
        <fullName evidence="7">FAD-binding oxidoreductase</fullName>
    </submittedName>
</protein>
<accession>A0A317ZUL8</accession>
<dbReference type="FunFam" id="3.30.70.2740:FF:000001">
    <property type="entry name" value="D-lactate dehydrogenase mitochondrial"/>
    <property type="match status" value="1"/>
</dbReference>
<keyword evidence="8" id="KW-1185">Reference proteome</keyword>
<dbReference type="GO" id="GO:0016491">
    <property type="term" value="F:oxidoreductase activity"/>
    <property type="evidence" value="ECO:0007669"/>
    <property type="project" value="UniProtKB-KW"/>
</dbReference>
<sequence>MSDPDILATLRDLLPDGTVSTADAAVLGRSIDASGAPAIGAALALVQPRSTEQVAAVVGAANAAGVPVVPQGALTGLAGGANAVPGALLLDLSALNRILHIDVEERLAVVQPGVTVAELAAAASAAGLFYAPDPASAEWATIGGTIATNAGGMRCIKYGVTRDAVRTLEVVLADGSLVRTRPSTIKGVAGLDLTGLIVGSEGTLAVVTEATLSLLPAPGPSRGVSAVFPTLAAGIAASNAIAAGPNVPSTLELLDDIVLGAVDAYLPHAGIPIGAKAWVLAITDSVHGADAELSAFERIFREHGALTVDRADTPIELDRLLTARRLLNQAMRALRGGSLNGDVSVPRSRLLALVERFAALANELHVVIGVGGHAGDGNLHPVVAFDPGDPEQVAAAHEAYQRISGIAQQLGGTMTGEHGVGIEKLAALDGELPPRLREMQRAIKAVLDPNGILNPGKKY</sequence>
<dbReference type="InterPro" id="IPR016171">
    <property type="entry name" value="Vanillyl_alc_oxidase_C-sub2"/>
</dbReference>
<dbReference type="InterPro" id="IPR051914">
    <property type="entry name" value="FAD-linked_OxidoTrans_Type4"/>
</dbReference>
<dbReference type="InterPro" id="IPR016164">
    <property type="entry name" value="FAD-linked_Oxase-like_C"/>
</dbReference>
<dbReference type="Gene3D" id="1.10.45.10">
    <property type="entry name" value="Vanillyl-alcohol Oxidase, Chain A, domain 4"/>
    <property type="match status" value="1"/>
</dbReference>
<name>A0A317ZUL8_9MICO</name>
<dbReference type="GO" id="GO:0071949">
    <property type="term" value="F:FAD binding"/>
    <property type="evidence" value="ECO:0007669"/>
    <property type="project" value="InterPro"/>
</dbReference>
<evidence type="ECO:0000313" key="8">
    <source>
        <dbReference type="Proteomes" id="UP000246722"/>
    </source>
</evidence>
<dbReference type="InterPro" id="IPR004113">
    <property type="entry name" value="FAD-bd_oxidored_4_C"/>
</dbReference>
<comment type="similarity">
    <text evidence="2">Belongs to the FAD-binding oxidoreductase/transferase type 4 family.</text>
</comment>
<evidence type="ECO:0000256" key="2">
    <source>
        <dbReference type="ARBA" id="ARBA00008000"/>
    </source>
</evidence>
<dbReference type="Pfam" id="PF02913">
    <property type="entry name" value="FAD-oxidase_C"/>
    <property type="match status" value="1"/>
</dbReference>
<dbReference type="SUPFAM" id="SSF56176">
    <property type="entry name" value="FAD-binding/transporter-associated domain-like"/>
    <property type="match status" value="1"/>
</dbReference>
<organism evidence="7 8">
    <name type="scientific">Cryobacterium arcticum</name>
    <dbReference type="NCBI Taxonomy" id="670052"/>
    <lineage>
        <taxon>Bacteria</taxon>
        <taxon>Bacillati</taxon>
        <taxon>Actinomycetota</taxon>
        <taxon>Actinomycetes</taxon>
        <taxon>Micrococcales</taxon>
        <taxon>Microbacteriaceae</taxon>
        <taxon>Cryobacterium</taxon>
    </lineage>
</organism>
<reference evidence="7 8" key="1">
    <citation type="submission" date="2018-05" db="EMBL/GenBank/DDBJ databases">
        <title>Genetic diversity of glacier-inhabiting Cryobacterium bacteria in China and description of Cryobacterium mengkeensis sp. nov. and Arthrobacter glacialis sp. nov.</title>
        <authorList>
            <person name="Liu Q."/>
            <person name="Xin Y.-H."/>
        </authorList>
    </citation>
    <scope>NUCLEOTIDE SEQUENCE [LARGE SCALE GENOMIC DNA]</scope>
    <source>
        <strain evidence="7 8">SK-1</strain>
    </source>
</reference>
<dbReference type="Pfam" id="PF01565">
    <property type="entry name" value="FAD_binding_4"/>
    <property type="match status" value="1"/>
</dbReference>
<evidence type="ECO:0000313" key="7">
    <source>
        <dbReference type="EMBL" id="PXA67837.1"/>
    </source>
</evidence>
<dbReference type="AlphaFoldDB" id="A0A317ZUL8"/>
<dbReference type="EMBL" id="QHLY01000012">
    <property type="protein sequence ID" value="PXA67837.1"/>
    <property type="molecule type" value="Genomic_DNA"/>
</dbReference>
<keyword evidence="5" id="KW-0560">Oxidoreductase</keyword>
<feature type="domain" description="FAD-binding PCMH-type" evidence="6">
    <location>
        <begin position="38"/>
        <end position="217"/>
    </location>
</feature>
<keyword evidence="3" id="KW-0285">Flavoprotein</keyword>
<keyword evidence="4" id="KW-0274">FAD</keyword>
<dbReference type="Gene3D" id="3.30.70.2740">
    <property type="match status" value="1"/>
</dbReference>
<evidence type="ECO:0000256" key="1">
    <source>
        <dbReference type="ARBA" id="ARBA00001974"/>
    </source>
</evidence>
<dbReference type="PANTHER" id="PTHR42934">
    <property type="entry name" value="GLYCOLATE OXIDASE SUBUNIT GLCD"/>
    <property type="match status" value="1"/>
</dbReference>
<dbReference type="PROSITE" id="PS51387">
    <property type="entry name" value="FAD_PCMH"/>
    <property type="match status" value="1"/>
</dbReference>
<proteinExistence type="inferred from homology"/>
<evidence type="ECO:0000256" key="3">
    <source>
        <dbReference type="ARBA" id="ARBA00022630"/>
    </source>
</evidence>
<dbReference type="Gene3D" id="3.30.465.10">
    <property type="match status" value="1"/>
</dbReference>
<dbReference type="InterPro" id="IPR016166">
    <property type="entry name" value="FAD-bd_PCMH"/>
</dbReference>
<dbReference type="PANTHER" id="PTHR42934:SF2">
    <property type="entry name" value="GLYCOLATE OXIDASE SUBUNIT GLCD"/>
    <property type="match status" value="1"/>
</dbReference>
<dbReference type="InterPro" id="IPR036318">
    <property type="entry name" value="FAD-bd_PCMH-like_sf"/>
</dbReference>
<evidence type="ECO:0000256" key="5">
    <source>
        <dbReference type="ARBA" id="ARBA00023002"/>
    </source>
</evidence>
<comment type="cofactor">
    <cofactor evidence="1">
        <name>FAD</name>
        <dbReference type="ChEBI" id="CHEBI:57692"/>
    </cofactor>
</comment>
<dbReference type="InterPro" id="IPR016169">
    <property type="entry name" value="FAD-bd_PCMH_sub2"/>
</dbReference>
<dbReference type="FunFam" id="1.10.45.10:FF:000001">
    <property type="entry name" value="D-lactate dehydrogenase mitochondrial"/>
    <property type="match status" value="1"/>
</dbReference>
<dbReference type="SUPFAM" id="SSF55103">
    <property type="entry name" value="FAD-linked oxidases, C-terminal domain"/>
    <property type="match status" value="1"/>
</dbReference>